<dbReference type="PANTHER" id="PTHR10515:SF0">
    <property type="entry name" value="THYMIDINE PHOSPHORYLASE"/>
    <property type="match status" value="1"/>
</dbReference>
<protein>
    <submittedName>
        <fullName evidence="6">Thymidine phosphorylase</fullName>
        <ecNumber evidence="6">2.4.2.4</ecNumber>
    </submittedName>
</protein>
<feature type="domain" description="Pyrimidine nucleoside phosphorylase C-terminal" evidence="5">
    <location>
        <begin position="349"/>
        <end position="423"/>
    </location>
</feature>
<name>A0A3B0RY64_9ZZZZ</name>
<dbReference type="NCBIfam" id="TIGR02643">
    <property type="entry name" value="T_phosphoryl"/>
    <property type="match status" value="1"/>
</dbReference>
<dbReference type="InterPro" id="IPR000312">
    <property type="entry name" value="Glycosyl_Trfase_fam3"/>
</dbReference>
<evidence type="ECO:0000256" key="4">
    <source>
        <dbReference type="ARBA" id="ARBA00022679"/>
    </source>
</evidence>
<dbReference type="InterPro" id="IPR017459">
    <property type="entry name" value="Glycosyl_Trfase_fam3_N_dom"/>
</dbReference>
<dbReference type="GO" id="GO:0006206">
    <property type="term" value="P:pyrimidine nucleobase metabolic process"/>
    <property type="evidence" value="ECO:0007669"/>
    <property type="project" value="InterPro"/>
</dbReference>
<sequence>MLVKEIIRKKRDGDELTKQEINSLIAGLSDNSVSREQIAAFTMATYFQSMSIAEVSALTRAMINSGTVLDWQKHDLDGPVVDKHSTGGVGDKVSLMLAPMIAACGGYVPMISGRGLGHSGGTLDKMEAIPGYNATPDLNKLAEVVKGVGCAIIGQTAELAPADRVIYSVRDVTATVESVALITASILSKKISAGLDALVMDIKVGNGAFMETDAQAEELATSIINTARESGVPTHAILTSMDEVLGRTAGNALEVMETLDYLSGRSRDPRLHEVVIALTSEMLILTKLAANHSEAEQKLNAVLDNGKALEIFAKMVSALGGPADFVEKPEHYLAKAPVIKPVFAPSSGYISAIHVRDVGNSIIKLGGGRSMPGQKLDMAVGFAQVARLGEYVDTDKPLAMIHARTKEDAEQAVVDMQKCYILSESPQDAPPLIRKLMT</sequence>
<proteinExistence type="inferred from homology"/>
<dbReference type="GO" id="GO:0009032">
    <property type="term" value="F:thymidine phosphorylase activity"/>
    <property type="evidence" value="ECO:0007669"/>
    <property type="project" value="UniProtKB-EC"/>
</dbReference>
<organism evidence="6">
    <name type="scientific">hydrothermal vent metagenome</name>
    <dbReference type="NCBI Taxonomy" id="652676"/>
    <lineage>
        <taxon>unclassified sequences</taxon>
        <taxon>metagenomes</taxon>
        <taxon>ecological metagenomes</taxon>
    </lineage>
</organism>
<evidence type="ECO:0000313" key="6">
    <source>
        <dbReference type="EMBL" id="VAV97317.1"/>
    </source>
</evidence>
<dbReference type="GO" id="GO:0005829">
    <property type="term" value="C:cytosol"/>
    <property type="evidence" value="ECO:0007669"/>
    <property type="project" value="TreeGrafter"/>
</dbReference>
<evidence type="ECO:0000256" key="1">
    <source>
        <dbReference type="ARBA" id="ARBA00006915"/>
    </source>
</evidence>
<reference evidence="6" key="1">
    <citation type="submission" date="2018-06" db="EMBL/GenBank/DDBJ databases">
        <authorList>
            <person name="Zhirakovskaya E."/>
        </authorList>
    </citation>
    <scope>NUCLEOTIDE SEQUENCE</scope>
</reference>
<dbReference type="Gene3D" id="1.20.970.10">
    <property type="entry name" value="Transferase, Pyrimidine Nucleoside Phosphorylase, Chain C"/>
    <property type="match status" value="1"/>
</dbReference>
<dbReference type="NCBIfam" id="NF004490">
    <property type="entry name" value="PRK05820.1"/>
    <property type="match status" value="1"/>
</dbReference>
<dbReference type="EC" id="2.4.2.4" evidence="6"/>
<dbReference type="Pfam" id="PF02885">
    <property type="entry name" value="Glycos_trans_3N"/>
    <property type="match status" value="1"/>
</dbReference>
<dbReference type="Pfam" id="PF00591">
    <property type="entry name" value="Glycos_transf_3"/>
    <property type="match status" value="1"/>
</dbReference>
<dbReference type="InterPro" id="IPR013102">
    <property type="entry name" value="PYNP_C"/>
</dbReference>
<gene>
    <name evidence="6" type="ORF">MNBD_ALPHA02-2112</name>
</gene>
<dbReference type="AlphaFoldDB" id="A0A3B0RY64"/>
<keyword evidence="3 6" id="KW-0328">Glycosyltransferase</keyword>
<dbReference type="Gene3D" id="3.90.1170.30">
    <property type="entry name" value="Pyrimidine nucleoside phosphorylase-like, C-terminal domain"/>
    <property type="match status" value="1"/>
</dbReference>
<dbReference type="HAMAP" id="MF_01628">
    <property type="entry name" value="Thymid_phosp"/>
    <property type="match status" value="1"/>
</dbReference>
<dbReference type="GO" id="GO:0006213">
    <property type="term" value="P:pyrimidine nucleoside metabolic process"/>
    <property type="evidence" value="ECO:0007669"/>
    <property type="project" value="InterPro"/>
</dbReference>
<dbReference type="InterPro" id="IPR035902">
    <property type="entry name" value="Nuc_phospho_transferase"/>
</dbReference>
<dbReference type="FunFam" id="3.40.1030.10:FF:000001">
    <property type="entry name" value="Thymidine phosphorylase"/>
    <property type="match status" value="1"/>
</dbReference>
<dbReference type="Gene3D" id="3.40.1030.10">
    <property type="entry name" value="Nucleoside phosphorylase/phosphoribosyltransferase catalytic domain"/>
    <property type="match status" value="1"/>
</dbReference>
<comment type="subunit">
    <text evidence="2">Homodimer.</text>
</comment>
<keyword evidence="4 6" id="KW-0808">Transferase</keyword>
<dbReference type="SMART" id="SM00941">
    <property type="entry name" value="PYNP_C"/>
    <property type="match status" value="1"/>
</dbReference>
<dbReference type="Pfam" id="PF07831">
    <property type="entry name" value="PYNP_C"/>
    <property type="match status" value="1"/>
</dbReference>
<evidence type="ECO:0000259" key="5">
    <source>
        <dbReference type="SMART" id="SM00941"/>
    </source>
</evidence>
<dbReference type="EMBL" id="UOED01000117">
    <property type="protein sequence ID" value="VAV97317.1"/>
    <property type="molecule type" value="Genomic_DNA"/>
</dbReference>
<dbReference type="InterPro" id="IPR036566">
    <property type="entry name" value="PYNP-like_C_sf"/>
</dbReference>
<dbReference type="GO" id="GO:0004645">
    <property type="term" value="F:1,4-alpha-oligoglucan phosphorylase activity"/>
    <property type="evidence" value="ECO:0007669"/>
    <property type="project" value="InterPro"/>
</dbReference>
<dbReference type="NCBIfam" id="TIGR02644">
    <property type="entry name" value="Y_phosphoryl"/>
    <property type="match status" value="1"/>
</dbReference>
<dbReference type="InterPro" id="IPR000053">
    <property type="entry name" value="Thymidine/pyrmidine_PPase"/>
</dbReference>
<dbReference type="PIRSF" id="PIRSF000478">
    <property type="entry name" value="TP_PyNP"/>
    <property type="match status" value="1"/>
</dbReference>
<dbReference type="PANTHER" id="PTHR10515">
    <property type="entry name" value="THYMIDINE PHOSPHORYLASE"/>
    <property type="match status" value="1"/>
</dbReference>
<dbReference type="SUPFAM" id="SSF54680">
    <property type="entry name" value="Pyrimidine nucleoside phosphorylase C-terminal domain"/>
    <property type="match status" value="1"/>
</dbReference>
<dbReference type="InterPro" id="IPR013465">
    <property type="entry name" value="Thymidine_Pase"/>
</dbReference>
<evidence type="ECO:0000256" key="2">
    <source>
        <dbReference type="ARBA" id="ARBA00011738"/>
    </source>
</evidence>
<dbReference type="SUPFAM" id="SSF52418">
    <property type="entry name" value="Nucleoside phosphorylase/phosphoribosyltransferase catalytic domain"/>
    <property type="match status" value="1"/>
</dbReference>
<evidence type="ECO:0000256" key="3">
    <source>
        <dbReference type="ARBA" id="ARBA00022676"/>
    </source>
</evidence>
<dbReference type="InterPro" id="IPR036320">
    <property type="entry name" value="Glycosyl_Trfase_fam3_N_dom_sf"/>
</dbReference>
<accession>A0A3B0RY64</accession>
<dbReference type="InterPro" id="IPR018090">
    <property type="entry name" value="Pyrmidine_PPas_bac/euk"/>
</dbReference>
<dbReference type="SUPFAM" id="SSF47648">
    <property type="entry name" value="Nucleoside phosphorylase/phosphoribosyltransferase N-terminal domain"/>
    <property type="match status" value="1"/>
</dbReference>
<comment type="similarity">
    <text evidence="1">Belongs to the thymidine/pyrimidine-nucleoside phosphorylase family.</text>
</comment>